<evidence type="ECO:0000313" key="8">
    <source>
        <dbReference type="EMBL" id="OLQ05902.1"/>
    </source>
</evidence>
<comment type="similarity">
    <text evidence="2">Belongs to the peptidase M50B family.</text>
</comment>
<keyword evidence="7" id="KW-0472">Membrane</keyword>
<proteinExistence type="inferred from homology"/>
<dbReference type="InterPro" id="IPR049500">
    <property type="entry name" value="Peptidase_M50B-like"/>
</dbReference>
<reference evidence="8 9" key="1">
    <citation type="submission" date="2016-02" db="EMBL/GenBank/DDBJ databases">
        <title>Genome analysis of coral dinoflagellate symbionts highlights evolutionary adaptations to a symbiotic lifestyle.</title>
        <authorList>
            <person name="Aranda M."/>
            <person name="Li Y."/>
            <person name="Liew Y.J."/>
            <person name="Baumgarten S."/>
            <person name="Simakov O."/>
            <person name="Wilson M."/>
            <person name="Piel J."/>
            <person name="Ashoor H."/>
            <person name="Bougouffa S."/>
            <person name="Bajic V.B."/>
            <person name="Ryu T."/>
            <person name="Ravasi T."/>
            <person name="Bayer T."/>
            <person name="Micklem G."/>
            <person name="Kim H."/>
            <person name="Bhak J."/>
            <person name="Lajeunesse T.C."/>
            <person name="Voolstra C.R."/>
        </authorList>
    </citation>
    <scope>NUCLEOTIDE SEQUENCE [LARGE SCALE GENOMIC DNA]</scope>
    <source>
        <strain evidence="8 9">CCMP2467</strain>
    </source>
</reference>
<feature type="transmembrane region" description="Helical" evidence="7">
    <location>
        <begin position="162"/>
        <end position="180"/>
    </location>
</feature>
<evidence type="ECO:0000256" key="2">
    <source>
        <dbReference type="ARBA" id="ARBA00007931"/>
    </source>
</evidence>
<dbReference type="Pfam" id="PF13398">
    <property type="entry name" value="Peptidase_M50B"/>
    <property type="match status" value="1"/>
</dbReference>
<dbReference type="OMA" id="RSAAYFM"/>
<evidence type="ECO:0000313" key="9">
    <source>
        <dbReference type="Proteomes" id="UP000186817"/>
    </source>
</evidence>
<keyword evidence="7" id="KW-1133">Transmembrane helix</keyword>
<comment type="caution">
    <text evidence="8">The sequence shown here is derived from an EMBL/GenBank/DDBJ whole genome shotgun (WGS) entry which is preliminary data.</text>
</comment>
<feature type="transmembrane region" description="Helical" evidence="7">
    <location>
        <begin position="56"/>
        <end position="76"/>
    </location>
</feature>
<feature type="transmembrane region" description="Helical" evidence="7">
    <location>
        <begin position="12"/>
        <end position="35"/>
    </location>
</feature>
<dbReference type="OrthoDB" id="497749at2759"/>
<keyword evidence="9" id="KW-1185">Reference proteome</keyword>
<dbReference type="PANTHER" id="PTHR39188:SF3">
    <property type="entry name" value="STAGE IV SPORULATION PROTEIN FB"/>
    <property type="match status" value="1"/>
</dbReference>
<dbReference type="PANTHER" id="PTHR39188">
    <property type="entry name" value="MEMBRANE-ASSOCIATED ZINC METALLOPROTEASE M50B"/>
    <property type="match status" value="1"/>
</dbReference>
<organism evidence="8 9">
    <name type="scientific">Symbiodinium microadriaticum</name>
    <name type="common">Dinoflagellate</name>
    <name type="synonym">Zooxanthella microadriatica</name>
    <dbReference type="NCBI Taxonomy" id="2951"/>
    <lineage>
        <taxon>Eukaryota</taxon>
        <taxon>Sar</taxon>
        <taxon>Alveolata</taxon>
        <taxon>Dinophyceae</taxon>
        <taxon>Suessiales</taxon>
        <taxon>Symbiodiniaceae</taxon>
        <taxon>Symbiodinium</taxon>
    </lineage>
</organism>
<gene>
    <name evidence="8" type="ORF">AK812_SmicGene10819</name>
</gene>
<sequence>MAAERVGPIPLEFRLCSACGIPIYVHVFLVGFFVWRLSDEEAAAKRSQGLPNYRKATEIALTCSISFVILFLTVLIHELGHCAGAKLVGGRVSRILLWPLGGLAFCSSGGGAKGDLLVALAGPLTHAPQYLAWLSLYRLAVHSQEELGSWAPTVRGLCHGAMHLQIILVVFNLLVPVYPLDCSQVIISLCRLCGASQRSAAYFMVALSLLCMAVLLASMVGALHLPVLVFVFGHLVRVAASLVENPCPVAAV</sequence>
<feature type="transmembrane region" description="Helical" evidence="7">
    <location>
        <begin position="201"/>
        <end position="225"/>
    </location>
</feature>
<comment type="cofactor">
    <cofactor evidence="1">
        <name>Zn(2+)</name>
        <dbReference type="ChEBI" id="CHEBI:29105"/>
    </cofactor>
</comment>
<accession>A0A1Q9EEQ2</accession>
<evidence type="ECO:0000256" key="6">
    <source>
        <dbReference type="ARBA" id="ARBA00023049"/>
    </source>
</evidence>
<dbReference type="EMBL" id="LSRX01000172">
    <property type="protein sequence ID" value="OLQ05902.1"/>
    <property type="molecule type" value="Genomic_DNA"/>
</dbReference>
<keyword evidence="5" id="KW-0862">Zinc</keyword>
<keyword evidence="6 8" id="KW-0482">Metalloprotease</keyword>
<protein>
    <submittedName>
        <fullName evidence="8">Zinc metalloprotease</fullName>
    </submittedName>
</protein>
<evidence type="ECO:0000256" key="5">
    <source>
        <dbReference type="ARBA" id="ARBA00022833"/>
    </source>
</evidence>
<keyword evidence="4" id="KW-0378">Hydrolase</keyword>
<evidence type="ECO:0000256" key="4">
    <source>
        <dbReference type="ARBA" id="ARBA00022801"/>
    </source>
</evidence>
<dbReference type="Proteomes" id="UP000186817">
    <property type="component" value="Unassembled WGS sequence"/>
</dbReference>
<name>A0A1Q9EEQ2_SYMMI</name>
<evidence type="ECO:0000256" key="7">
    <source>
        <dbReference type="SAM" id="Phobius"/>
    </source>
</evidence>
<evidence type="ECO:0000256" key="1">
    <source>
        <dbReference type="ARBA" id="ARBA00001947"/>
    </source>
</evidence>
<dbReference type="AlphaFoldDB" id="A0A1Q9EEQ2"/>
<dbReference type="GO" id="GO:0006508">
    <property type="term" value="P:proteolysis"/>
    <property type="evidence" value="ECO:0007669"/>
    <property type="project" value="UniProtKB-KW"/>
</dbReference>
<evidence type="ECO:0000256" key="3">
    <source>
        <dbReference type="ARBA" id="ARBA00022670"/>
    </source>
</evidence>
<keyword evidence="3 8" id="KW-0645">Protease</keyword>
<keyword evidence="7" id="KW-0812">Transmembrane</keyword>
<dbReference type="GO" id="GO:0008237">
    <property type="term" value="F:metallopeptidase activity"/>
    <property type="evidence" value="ECO:0007669"/>
    <property type="project" value="UniProtKB-KW"/>
</dbReference>